<organism evidence="7 8">
    <name type="scientific">Bosea robiniae</name>
    <dbReference type="NCBI Taxonomy" id="1036780"/>
    <lineage>
        <taxon>Bacteria</taxon>
        <taxon>Pseudomonadati</taxon>
        <taxon>Pseudomonadota</taxon>
        <taxon>Alphaproteobacteria</taxon>
        <taxon>Hyphomicrobiales</taxon>
        <taxon>Boseaceae</taxon>
        <taxon>Bosea</taxon>
    </lineage>
</organism>
<accession>A0ABY0NZA7</accession>
<name>A0ABY0NZA7_9HYPH</name>
<dbReference type="SMART" id="SM00062">
    <property type="entry name" value="PBPb"/>
    <property type="match status" value="1"/>
</dbReference>
<feature type="chain" id="PRO_5046327928" evidence="5">
    <location>
        <begin position="23"/>
        <end position="337"/>
    </location>
</feature>
<keyword evidence="3 5" id="KW-0732">Signal</keyword>
<evidence type="ECO:0000256" key="4">
    <source>
        <dbReference type="RuleBase" id="RU003744"/>
    </source>
</evidence>
<protein>
    <submittedName>
        <fullName evidence="7">General L-amino acid transport system substrate-binding protein</fullName>
    </submittedName>
</protein>
<feature type="signal peptide" evidence="5">
    <location>
        <begin position="1"/>
        <end position="22"/>
    </location>
</feature>
<keyword evidence="8" id="KW-1185">Reference proteome</keyword>
<dbReference type="InterPro" id="IPR018313">
    <property type="entry name" value="SBP_3_CS"/>
</dbReference>
<evidence type="ECO:0000256" key="1">
    <source>
        <dbReference type="ARBA" id="ARBA00010333"/>
    </source>
</evidence>
<evidence type="ECO:0000256" key="5">
    <source>
        <dbReference type="SAM" id="SignalP"/>
    </source>
</evidence>
<sequence length="337" mass="36074">MKALQVVFGAAAILASTAAAQAGTLEKVKERGELICGTSPGVPGFSLPNAQGQWGGLDVDLCRAVAATVLGDAKKVKYISLNPKDRFAVVQSGEVDVLSRQTTWSLSRDTTLGLFFSAITYFDGQALMVKKSMGIKSAKDLGGATVCVQGGTTTELNIADFFQKNGMKYEPVSFASGDEAIKAFETGRCDVFTTDASALYAYRLKVANGQDFVILPELISKEPLGPAVRRGDEAWANIVRWAHYAMVNAEELGLTSANVDEQLKSANPEIKRFLGVDGNLGEGLGLTKDWAYRIVKQVGNYGESYEKYLGPSSPLGIPRGANNLWSKGGLQYAPPVR</sequence>
<evidence type="ECO:0000259" key="6">
    <source>
        <dbReference type="SMART" id="SM00062"/>
    </source>
</evidence>
<dbReference type="PROSITE" id="PS01039">
    <property type="entry name" value="SBP_BACTERIAL_3"/>
    <property type="match status" value="1"/>
</dbReference>
<dbReference type="Gene3D" id="3.40.190.10">
    <property type="entry name" value="Periplasmic binding protein-like II"/>
    <property type="match status" value="2"/>
</dbReference>
<keyword evidence="2" id="KW-0813">Transport</keyword>
<evidence type="ECO:0000256" key="2">
    <source>
        <dbReference type="ARBA" id="ARBA00022448"/>
    </source>
</evidence>
<dbReference type="SUPFAM" id="SSF53850">
    <property type="entry name" value="Periplasmic binding protein-like II"/>
    <property type="match status" value="1"/>
</dbReference>
<dbReference type="Proteomes" id="UP000199468">
    <property type="component" value="Unassembled WGS sequence"/>
</dbReference>
<proteinExistence type="inferred from homology"/>
<dbReference type="RefSeq" id="WP_091857085.1">
    <property type="nucleotide sequence ID" value="NZ_FNBZ01000003.1"/>
</dbReference>
<evidence type="ECO:0000256" key="3">
    <source>
        <dbReference type="ARBA" id="ARBA00022729"/>
    </source>
</evidence>
<dbReference type="CDD" id="cd13692">
    <property type="entry name" value="PBP2_BztA"/>
    <property type="match status" value="1"/>
</dbReference>
<reference evidence="7 8" key="1">
    <citation type="submission" date="2016-10" db="EMBL/GenBank/DDBJ databases">
        <authorList>
            <person name="Varghese N."/>
            <person name="Submissions S."/>
        </authorList>
    </citation>
    <scope>NUCLEOTIDE SEQUENCE [LARGE SCALE GENOMIC DNA]</scope>
    <source>
        <strain evidence="7 8">DSM 26672</strain>
    </source>
</reference>
<gene>
    <name evidence="7" type="ORF">SAMN05421844_103575</name>
</gene>
<dbReference type="EMBL" id="FNBZ01000003">
    <property type="protein sequence ID" value="SDG33868.1"/>
    <property type="molecule type" value="Genomic_DNA"/>
</dbReference>
<evidence type="ECO:0000313" key="7">
    <source>
        <dbReference type="EMBL" id="SDG33868.1"/>
    </source>
</evidence>
<dbReference type="InterPro" id="IPR001638">
    <property type="entry name" value="Solute-binding_3/MltF_N"/>
</dbReference>
<dbReference type="Pfam" id="PF00497">
    <property type="entry name" value="SBP_bac_3"/>
    <property type="match status" value="1"/>
</dbReference>
<comment type="caution">
    <text evidence="7">The sequence shown here is derived from an EMBL/GenBank/DDBJ whole genome shotgun (WGS) entry which is preliminary data.</text>
</comment>
<dbReference type="PANTHER" id="PTHR30085:SF7">
    <property type="entry name" value="AMINO-ACID ABC TRANSPORTER-BINDING PROTEIN YHDW-RELATED"/>
    <property type="match status" value="1"/>
</dbReference>
<evidence type="ECO:0000313" key="8">
    <source>
        <dbReference type="Proteomes" id="UP000199468"/>
    </source>
</evidence>
<feature type="domain" description="Solute-binding protein family 3/N-terminal" evidence="6">
    <location>
        <begin position="33"/>
        <end position="262"/>
    </location>
</feature>
<comment type="similarity">
    <text evidence="1 4">Belongs to the bacterial solute-binding protein 3 family.</text>
</comment>
<dbReference type="PANTHER" id="PTHR30085">
    <property type="entry name" value="AMINO ACID ABC TRANSPORTER PERMEASE"/>
    <property type="match status" value="1"/>
</dbReference>
<dbReference type="InterPro" id="IPR051455">
    <property type="entry name" value="Bact_solute-bind_prot3"/>
</dbReference>